<name>A0A336MGS1_CULSO</name>
<reference evidence="1" key="1">
    <citation type="submission" date="2018-07" db="EMBL/GenBank/DDBJ databases">
        <authorList>
            <person name="Quirk P.G."/>
            <person name="Krulwich T.A."/>
        </authorList>
    </citation>
    <scope>NUCLEOTIDE SEQUENCE</scope>
</reference>
<dbReference type="EMBL" id="UFQT01000558">
    <property type="protein sequence ID" value="SSX25288.1"/>
    <property type="molecule type" value="Genomic_DNA"/>
</dbReference>
<organism evidence="1">
    <name type="scientific">Culicoides sonorensis</name>
    <name type="common">Biting midge</name>
    <dbReference type="NCBI Taxonomy" id="179676"/>
    <lineage>
        <taxon>Eukaryota</taxon>
        <taxon>Metazoa</taxon>
        <taxon>Ecdysozoa</taxon>
        <taxon>Arthropoda</taxon>
        <taxon>Hexapoda</taxon>
        <taxon>Insecta</taxon>
        <taxon>Pterygota</taxon>
        <taxon>Neoptera</taxon>
        <taxon>Endopterygota</taxon>
        <taxon>Diptera</taxon>
        <taxon>Nematocera</taxon>
        <taxon>Chironomoidea</taxon>
        <taxon>Ceratopogonidae</taxon>
        <taxon>Ceratopogoninae</taxon>
        <taxon>Culicoides</taxon>
        <taxon>Monoculicoides</taxon>
    </lineage>
</organism>
<accession>A0A336MGS1</accession>
<evidence type="ECO:0000313" key="1">
    <source>
        <dbReference type="EMBL" id="SSX25288.1"/>
    </source>
</evidence>
<protein>
    <submittedName>
        <fullName evidence="1">CSON012146 protein</fullName>
    </submittedName>
</protein>
<sequence length="107" mass="12049">MPFSPVQIATVEVGWKIIELTRRSELHEENDKILSILSNITQNSISPSFKILFFLLCDFDVNYHEYDKEYGGDASKRFPFIKNGKVGSPGLEAGACPMQFAFSGEQI</sequence>
<gene>
    <name evidence="1" type="primary">CSON012146</name>
</gene>
<dbReference type="AlphaFoldDB" id="A0A336MGS1"/>
<dbReference type="VEuPathDB" id="VectorBase:CSON012146"/>
<proteinExistence type="predicted"/>